<reference evidence="2" key="1">
    <citation type="submission" date="2018-02" db="EMBL/GenBank/DDBJ databases">
        <authorList>
            <person name="Cohen D.B."/>
            <person name="Kent A.D."/>
        </authorList>
    </citation>
    <scope>NUCLEOTIDE SEQUENCE</scope>
</reference>
<evidence type="ECO:0000313" key="2">
    <source>
        <dbReference type="EMBL" id="SPD14844.1"/>
    </source>
</evidence>
<proteinExistence type="predicted"/>
<name>A0A2N9HT12_FAGSY</name>
<evidence type="ECO:0000256" key="1">
    <source>
        <dbReference type="SAM" id="SignalP"/>
    </source>
</evidence>
<feature type="signal peptide" evidence="1">
    <location>
        <begin position="1"/>
        <end position="22"/>
    </location>
</feature>
<dbReference type="AlphaFoldDB" id="A0A2N9HT12"/>
<feature type="chain" id="PRO_5014867186" evidence="1">
    <location>
        <begin position="23"/>
        <end position="68"/>
    </location>
</feature>
<accession>A0A2N9HT12</accession>
<gene>
    <name evidence="2" type="ORF">FSB_LOCUS42726</name>
</gene>
<keyword evidence="1" id="KW-0732">Signal</keyword>
<sequence>MTRRCTSFLMARLSLTVGGVISNGHGCSKDNGFGVFFHIELLSSTLDLGVDLSKLLLLGEPKPESHDI</sequence>
<dbReference type="EMBL" id="OIVN01004001">
    <property type="protein sequence ID" value="SPD14844.1"/>
    <property type="molecule type" value="Genomic_DNA"/>
</dbReference>
<organism evidence="2">
    <name type="scientific">Fagus sylvatica</name>
    <name type="common">Beechnut</name>
    <dbReference type="NCBI Taxonomy" id="28930"/>
    <lineage>
        <taxon>Eukaryota</taxon>
        <taxon>Viridiplantae</taxon>
        <taxon>Streptophyta</taxon>
        <taxon>Embryophyta</taxon>
        <taxon>Tracheophyta</taxon>
        <taxon>Spermatophyta</taxon>
        <taxon>Magnoliopsida</taxon>
        <taxon>eudicotyledons</taxon>
        <taxon>Gunneridae</taxon>
        <taxon>Pentapetalae</taxon>
        <taxon>rosids</taxon>
        <taxon>fabids</taxon>
        <taxon>Fagales</taxon>
        <taxon>Fagaceae</taxon>
        <taxon>Fagus</taxon>
    </lineage>
</organism>
<protein>
    <submittedName>
        <fullName evidence="2">Uncharacterized protein</fullName>
    </submittedName>
</protein>